<dbReference type="Proteomes" id="UP000031668">
    <property type="component" value="Unassembled WGS sequence"/>
</dbReference>
<gene>
    <name evidence="1" type="ORF">RF11_01237</name>
</gene>
<evidence type="ECO:0000313" key="1">
    <source>
        <dbReference type="EMBL" id="KII69979.1"/>
    </source>
</evidence>
<dbReference type="AlphaFoldDB" id="A0A0C2IXA4"/>
<keyword evidence="2" id="KW-1185">Reference proteome</keyword>
<reference evidence="1 2" key="1">
    <citation type="journal article" date="2014" name="Genome Biol. Evol.">
        <title>The genome of the myxosporean Thelohanellus kitauei shows adaptations to nutrient acquisition within its fish host.</title>
        <authorList>
            <person name="Yang Y."/>
            <person name="Xiong J."/>
            <person name="Zhou Z."/>
            <person name="Huo F."/>
            <person name="Miao W."/>
            <person name="Ran C."/>
            <person name="Liu Y."/>
            <person name="Zhang J."/>
            <person name="Feng J."/>
            <person name="Wang M."/>
            <person name="Wang M."/>
            <person name="Wang L."/>
            <person name="Yao B."/>
        </authorList>
    </citation>
    <scope>NUCLEOTIDE SEQUENCE [LARGE SCALE GENOMIC DNA]</scope>
    <source>
        <strain evidence="1">Wuqing</strain>
    </source>
</reference>
<sequence>MGDNNYYTFSDLVANLGIYVHPVTVWKWLKAMNFSLKITRPIPERLNCEDIKTKGVGTTPNPVVPNSMGGNVSMILAFNSFNIVLSEGIIHRGSFLSPCEEVFSQLRNCVRREGRVEGTEDLVGRTKSACTQESHEKMSRPNTEELHITINKYSVVCVMLFDGLINFKID</sequence>
<organism evidence="1 2">
    <name type="scientific">Thelohanellus kitauei</name>
    <name type="common">Myxosporean</name>
    <dbReference type="NCBI Taxonomy" id="669202"/>
    <lineage>
        <taxon>Eukaryota</taxon>
        <taxon>Metazoa</taxon>
        <taxon>Cnidaria</taxon>
        <taxon>Myxozoa</taxon>
        <taxon>Myxosporea</taxon>
        <taxon>Bivalvulida</taxon>
        <taxon>Platysporina</taxon>
        <taxon>Myxobolidae</taxon>
        <taxon>Thelohanellus</taxon>
    </lineage>
</organism>
<proteinExistence type="predicted"/>
<evidence type="ECO:0000313" key="2">
    <source>
        <dbReference type="Proteomes" id="UP000031668"/>
    </source>
</evidence>
<dbReference type="EMBL" id="JWZT01002229">
    <property type="protein sequence ID" value="KII69979.1"/>
    <property type="molecule type" value="Genomic_DNA"/>
</dbReference>
<dbReference type="OrthoDB" id="5946360at2759"/>
<evidence type="ECO:0008006" key="3">
    <source>
        <dbReference type="Google" id="ProtNLM"/>
    </source>
</evidence>
<accession>A0A0C2IXA4</accession>
<name>A0A0C2IXA4_THEKT</name>
<protein>
    <recommendedName>
        <fullName evidence="3">Winged helix-turn helix domain-containing protein</fullName>
    </recommendedName>
</protein>
<comment type="caution">
    <text evidence="1">The sequence shown here is derived from an EMBL/GenBank/DDBJ whole genome shotgun (WGS) entry which is preliminary data.</text>
</comment>